<accession>A0A316WLR8</accession>
<organism evidence="1 2">
    <name type="scientific">Chryseobacterium phosphatilyticum</name>
    <dbReference type="NCBI Taxonomy" id="475075"/>
    <lineage>
        <taxon>Bacteria</taxon>
        <taxon>Pseudomonadati</taxon>
        <taxon>Bacteroidota</taxon>
        <taxon>Flavobacteriia</taxon>
        <taxon>Flavobacteriales</taxon>
        <taxon>Weeksellaceae</taxon>
        <taxon>Chryseobacterium group</taxon>
        <taxon>Chryseobacterium</taxon>
    </lineage>
</organism>
<dbReference type="Proteomes" id="UP000236594">
    <property type="component" value="Unassembled WGS sequence"/>
</dbReference>
<dbReference type="AlphaFoldDB" id="A0A316WLR8"/>
<name>A0A316WLR8_9FLAO</name>
<dbReference type="EMBL" id="PPED02000009">
    <property type="protein sequence ID" value="PWN62392.1"/>
    <property type="molecule type" value="Genomic_DNA"/>
</dbReference>
<dbReference type="OrthoDB" id="1118920at2"/>
<sequence>MEFKDLLIEHDYYCADQNFYNKEAGAEWESFDEFLEVYNDLSPDLNFVFRWDLREDDKNTGKYILEIFMVFQRKGFFSPHIINNVTETDFEKIKEFLQPRFEKLVKMWLPFKPTYDLK</sequence>
<proteinExistence type="predicted"/>
<reference evidence="1 2" key="1">
    <citation type="submission" date="2018-04" db="EMBL/GenBank/DDBJ databases">
        <title>Draft Genome Sequence of Phosphate-Solubilizing Chryseobacterium sp. ISE14 that is a Biocontrol and Plant Growth-Promoting Rhizobacterium Isolated from Cucumber.</title>
        <authorList>
            <person name="Jeong J.-J."/>
            <person name="Sang M.K."/>
            <person name="Choi I.-G."/>
            <person name="Kim K.D."/>
        </authorList>
    </citation>
    <scope>NUCLEOTIDE SEQUENCE [LARGE SCALE GENOMIC DNA]</scope>
    <source>
        <strain evidence="1 2">ISE14</strain>
    </source>
</reference>
<comment type="caution">
    <text evidence="1">The sequence shown here is derived from an EMBL/GenBank/DDBJ whole genome shotgun (WGS) entry which is preliminary data.</text>
</comment>
<protein>
    <submittedName>
        <fullName evidence="1">Uncharacterized protein</fullName>
    </submittedName>
</protein>
<evidence type="ECO:0000313" key="1">
    <source>
        <dbReference type="EMBL" id="PWN62392.1"/>
    </source>
</evidence>
<evidence type="ECO:0000313" key="2">
    <source>
        <dbReference type="Proteomes" id="UP000236594"/>
    </source>
</evidence>
<dbReference type="RefSeq" id="WP_109714379.1">
    <property type="nucleotide sequence ID" value="NZ_PPED02000009.1"/>
</dbReference>
<gene>
    <name evidence="1" type="ORF">C1631_022775</name>
</gene>
<keyword evidence="2" id="KW-1185">Reference proteome</keyword>